<accession>A0ACB8U3B0</accession>
<dbReference type="EMBL" id="MU274912">
    <property type="protein sequence ID" value="KAI0088828.1"/>
    <property type="molecule type" value="Genomic_DNA"/>
</dbReference>
<comment type="caution">
    <text evidence="1">The sequence shown here is derived from an EMBL/GenBank/DDBJ whole genome shotgun (WGS) entry which is preliminary data.</text>
</comment>
<evidence type="ECO:0000313" key="2">
    <source>
        <dbReference type="Proteomes" id="UP001055072"/>
    </source>
</evidence>
<reference evidence="1" key="1">
    <citation type="journal article" date="2021" name="Environ. Microbiol.">
        <title>Gene family expansions and transcriptome signatures uncover fungal adaptations to wood decay.</title>
        <authorList>
            <person name="Hage H."/>
            <person name="Miyauchi S."/>
            <person name="Viragh M."/>
            <person name="Drula E."/>
            <person name="Min B."/>
            <person name="Chaduli D."/>
            <person name="Navarro D."/>
            <person name="Favel A."/>
            <person name="Norest M."/>
            <person name="Lesage-Meessen L."/>
            <person name="Balint B."/>
            <person name="Merenyi Z."/>
            <person name="de Eugenio L."/>
            <person name="Morin E."/>
            <person name="Martinez A.T."/>
            <person name="Baldrian P."/>
            <person name="Stursova M."/>
            <person name="Martinez M.J."/>
            <person name="Novotny C."/>
            <person name="Magnuson J.K."/>
            <person name="Spatafora J.W."/>
            <person name="Maurice S."/>
            <person name="Pangilinan J."/>
            <person name="Andreopoulos W."/>
            <person name="LaButti K."/>
            <person name="Hundley H."/>
            <person name="Na H."/>
            <person name="Kuo A."/>
            <person name="Barry K."/>
            <person name="Lipzen A."/>
            <person name="Henrissat B."/>
            <person name="Riley R."/>
            <person name="Ahrendt S."/>
            <person name="Nagy L.G."/>
            <person name="Grigoriev I.V."/>
            <person name="Martin F."/>
            <person name="Rosso M.N."/>
        </authorList>
    </citation>
    <scope>NUCLEOTIDE SEQUENCE</scope>
    <source>
        <strain evidence="1">CBS 384.51</strain>
    </source>
</reference>
<name>A0ACB8U3B0_9APHY</name>
<organism evidence="1 2">
    <name type="scientific">Irpex rosettiformis</name>
    <dbReference type="NCBI Taxonomy" id="378272"/>
    <lineage>
        <taxon>Eukaryota</taxon>
        <taxon>Fungi</taxon>
        <taxon>Dikarya</taxon>
        <taxon>Basidiomycota</taxon>
        <taxon>Agaricomycotina</taxon>
        <taxon>Agaricomycetes</taxon>
        <taxon>Polyporales</taxon>
        <taxon>Irpicaceae</taxon>
        <taxon>Irpex</taxon>
    </lineage>
</organism>
<keyword evidence="2" id="KW-1185">Reference proteome</keyword>
<dbReference type="Proteomes" id="UP001055072">
    <property type="component" value="Unassembled WGS sequence"/>
</dbReference>
<evidence type="ECO:0000313" key="1">
    <source>
        <dbReference type="EMBL" id="KAI0088828.1"/>
    </source>
</evidence>
<sequence>MPKVEMPDMSGRTVGKGQIKLLNRIGRGSFGTVYNALDMTTTPPTLRAVKVVRKMDQRINNQYREMIFHNGVSKHENIVTFHRAFQDIRYLYIVLDFCPGGDMWGAIAAGEYWKNDELVRKVLLQLIDALEYCHSRGIYHRDLKPNNILVGEEASEVYISDFGLASPGRVSQSFGVGTTQFRSPECNNTDGSNQFFDAERNDIWALGVIFATIIGGRMPWHKACENDENYVRHMRHPHYLRQVLPISLEANFILQRMFHPCSEFSPTLNDVRLMVNATKTFFMDDKEIRRSRRLQYIADKFAAMRLYVEAAMNSDSESSLDKPNGSAEPSKGLHSQSLAALEEGRLKPEGTPAPKPFIHGMLHVPDSPPLSTPLSTRSLSPIMAERTAPVTPPQPFLTPLMDVVPPPQGTSSTINTSKDYNHRLSRITHPHHTLLRLSRSVRTLFKAERTF</sequence>
<protein>
    <submittedName>
        <fullName evidence="1">Kinase-like domain-containing protein</fullName>
    </submittedName>
</protein>
<gene>
    <name evidence="1" type="ORF">BDY19DRAFT_149834</name>
</gene>
<proteinExistence type="predicted"/>